<keyword evidence="7" id="KW-1185">Reference proteome</keyword>
<dbReference type="EMBL" id="CP058649">
    <property type="protein sequence ID" value="QUI21783.1"/>
    <property type="molecule type" value="Genomic_DNA"/>
</dbReference>
<protein>
    <submittedName>
        <fullName evidence="6">ABC transporter ATP-binding protein</fullName>
    </submittedName>
</protein>
<evidence type="ECO:0000256" key="1">
    <source>
        <dbReference type="ARBA" id="ARBA00005417"/>
    </source>
</evidence>
<dbReference type="GO" id="GO:0005524">
    <property type="term" value="F:ATP binding"/>
    <property type="evidence" value="ECO:0007669"/>
    <property type="project" value="UniProtKB-KW"/>
</dbReference>
<proteinExistence type="inferred from homology"/>
<dbReference type="Proteomes" id="UP000683246">
    <property type="component" value="Chromosome"/>
</dbReference>
<dbReference type="PANTHER" id="PTHR42711:SF5">
    <property type="entry name" value="ABC TRANSPORTER ATP-BINDING PROTEIN NATA"/>
    <property type="match status" value="1"/>
</dbReference>
<keyword evidence="2" id="KW-0813">Transport</keyword>
<comment type="similarity">
    <text evidence="1">Belongs to the ABC transporter superfamily.</text>
</comment>
<dbReference type="SMART" id="SM00382">
    <property type="entry name" value="AAA"/>
    <property type="match status" value="1"/>
</dbReference>
<dbReference type="InterPro" id="IPR017871">
    <property type="entry name" value="ABC_transporter-like_CS"/>
</dbReference>
<evidence type="ECO:0000256" key="3">
    <source>
        <dbReference type="ARBA" id="ARBA00022741"/>
    </source>
</evidence>
<accession>A0A8J8MI86</accession>
<dbReference type="PANTHER" id="PTHR42711">
    <property type="entry name" value="ABC TRANSPORTER ATP-BINDING PROTEIN"/>
    <property type="match status" value="1"/>
</dbReference>
<dbReference type="InterPro" id="IPR050763">
    <property type="entry name" value="ABC_transporter_ATP-binding"/>
</dbReference>
<dbReference type="InterPro" id="IPR003439">
    <property type="entry name" value="ABC_transporter-like_ATP-bd"/>
</dbReference>
<keyword evidence="4 6" id="KW-0067">ATP-binding</keyword>
<evidence type="ECO:0000256" key="2">
    <source>
        <dbReference type="ARBA" id="ARBA00022448"/>
    </source>
</evidence>
<sequence length="280" mass="32127">MIKTRDLIKKYDKNPAVNGLNLDIEAGTFYGLLGPNGAGKTTTIKMLSTLLPPTSGDMHIMNERVKRGQKHIQAQIGVVPQHYSLQREFTVYETLIHHGMLQSMQRKEMKTRIEELLIFAKLDQDAHKLVAKLSGGNKRKLMIIRAVMHRPKILFLDEPTVGLDAAIRRSIWDLLKYLKSEGLTIILTTHYIEEARVLCDRIGMMTHGKIVIENTPHELLKDVQAYVVEVFDGQKTHYAYFNTREEATAYSHKQVDDVLIRRSNLEDVYVKYTKEKVEAL</sequence>
<feature type="domain" description="ABC transporter" evidence="5">
    <location>
        <begin position="2"/>
        <end position="232"/>
    </location>
</feature>
<gene>
    <name evidence="6" type="ORF">HZI73_05510</name>
</gene>
<name>A0A8J8MI86_9FIRM</name>
<dbReference type="InterPro" id="IPR003593">
    <property type="entry name" value="AAA+_ATPase"/>
</dbReference>
<dbReference type="PROSITE" id="PS50893">
    <property type="entry name" value="ABC_TRANSPORTER_2"/>
    <property type="match status" value="1"/>
</dbReference>
<keyword evidence="3" id="KW-0547">Nucleotide-binding</keyword>
<evidence type="ECO:0000256" key="4">
    <source>
        <dbReference type="ARBA" id="ARBA00022840"/>
    </source>
</evidence>
<dbReference type="AlphaFoldDB" id="A0A8J8MI86"/>
<dbReference type="Pfam" id="PF00005">
    <property type="entry name" value="ABC_tran"/>
    <property type="match status" value="1"/>
</dbReference>
<dbReference type="InterPro" id="IPR027417">
    <property type="entry name" value="P-loop_NTPase"/>
</dbReference>
<dbReference type="PROSITE" id="PS00211">
    <property type="entry name" value="ABC_TRANSPORTER_1"/>
    <property type="match status" value="1"/>
</dbReference>
<evidence type="ECO:0000313" key="6">
    <source>
        <dbReference type="EMBL" id="QUI21783.1"/>
    </source>
</evidence>
<organism evidence="6 7">
    <name type="scientific">Vallitalea pronyensis</name>
    <dbReference type="NCBI Taxonomy" id="1348613"/>
    <lineage>
        <taxon>Bacteria</taxon>
        <taxon>Bacillati</taxon>
        <taxon>Bacillota</taxon>
        <taxon>Clostridia</taxon>
        <taxon>Lachnospirales</taxon>
        <taxon>Vallitaleaceae</taxon>
        <taxon>Vallitalea</taxon>
    </lineage>
</organism>
<evidence type="ECO:0000259" key="5">
    <source>
        <dbReference type="PROSITE" id="PS50893"/>
    </source>
</evidence>
<dbReference type="RefSeq" id="WP_212697254.1">
    <property type="nucleotide sequence ID" value="NZ_CP058649.1"/>
</dbReference>
<dbReference type="GO" id="GO:0016887">
    <property type="term" value="F:ATP hydrolysis activity"/>
    <property type="evidence" value="ECO:0007669"/>
    <property type="project" value="InterPro"/>
</dbReference>
<reference evidence="6" key="1">
    <citation type="submission" date="2020-07" db="EMBL/GenBank/DDBJ databases">
        <title>Vallitalea pronyensis genome.</title>
        <authorList>
            <person name="Postec A."/>
        </authorList>
    </citation>
    <scope>NUCLEOTIDE SEQUENCE</scope>
    <source>
        <strain evidence="6">FatNI3</strain>
    </source>
</reference>
<dbReference type="KEGG" id="vpy:HZI73_05510"/>
<dbReference type="SUPFAM" id="SSF52540">
    <property type="entry name" value="P-loop containing nucleoside triphosphate hydrolases"/>
    <property type="match status" value="1"/>
</dbReference>
<evidence type="ECO:0000313" key="7">
    <source>
        <dbReference type="Proteomes" id="UP000683246"/>
    </source>
</evidence>
<dbReference type="Gene3D" id="3.40.50.300">
    <property type="entry name" value="P-loop containing nucleotide triphosphate hydrolases"/>
    <property type="match status" value="1"/>
</dbReference>